<accession>A0A1H0ZN96</accession>
<keyword evidence="4" id="KW-0547">Nucleotide-binding</keyword>
<keyword evidence="6" id="KW-0472">Membrane</keyword>
<dbReference type="GO" id="GO:0005524">
    <property type="term" value="F:ATP binding"/>
    <property type="evidence" value="ECO:0007669"/>
    <property type="project" value="UniProtKB-KW"/>
</dbReference>
<dbReference type="AlphaFoldDB" id="A0A1H0ZN96"/>
<evidence type="ECO:0000313" key="8">
    <source>
        <dbReference type="EMBL" id="SDQ28526.1"/>
    </source>
</evidence>
<evidence type="ECO:0000256" key="5">
    <source>
        <dbReference type="ARBA" id="ARBA00022840"/>
    </source>
</evidence>
<dbReference type="InterPro" id="IPR003439">
    <property type="entry name" value="ABC_transporter-like_ATP-bd"/>
</dbReference>
<dbReference type="EMBL" id="FNKH01000002">
    <property type="protein sequence ID" value="SDQ28526.1"/>
    <property type="molecule type" value="Genomic_DNA"/>
</dbReference>
<evidence type="ECO:0000259" key="7">
    <source>
        <dbReference type="PROSITE" id="PS50893"/>
    </source>
</evidence>
<dbReference type="KEGG" id="acry:AC20117_15045"/>
<proteinExistence type="predicted"/>
<dbReference type="GO" id="GO:0016887">
    <property type="term" value="F:ATP hydrolysis activity"/>
    <property type="evidence" value="ECO:0007669"/>
    <property type="project" value="InterPro"/>
</dbReference>
<organism evidence="8 9">
    <name type="scientific">Crystallibacter crystallopoietes</name>
    <dbReference type="NCBI Taxonomy" id="37928"/>
    <lineage>
        <taxon>Bacteria</taxon>
        <taxon>Bacillati</taxon>
        <taxon>Actinomycetota</taxon>
        <taxon>Actinomycetes</taxon>
        <taxon>Micrococcales</taxon>
        <taxon>Micrococcaceae</taxon>
        <taxon>Crystallibacter</taxon>
    </lineage>
</organism>
<keyword evidence="3" id="KW-1003">Cell membrane</keyword>
<dbReference type="InterPro" id="IPR027417">
    <property type="entry name" value="P-loop_NTPase"/>
</dbReference>
<dbReference type="Pfam" id="PF00005">
    <property type="entry name" value="ABC_tran"/>
    <property type="match status" value="1"/>
</dbReference>
<dbReference type="STRING" id="37928.SAMN04489742_0449"/>
<dbReference type="Proteomes" id="UP000181917">
    <property type="component" value="Unassembled WGS sequence"/>
</dbReference>
<keyword evidence="2" id="KW-0813">Transport</keyword>
<evidence type="ECO:0000256" key="4">
    <source>
        <dbReference type="ARBA" id="ARBA00022741"/>
    </source>
</evidence>
<sequence>MTQSAEIVQEAAVVDQPILQVKNLHKSYQGQEVLRGVEFDIRKGQVKAVLGPSGSGKSTMLRLMALLEPADDGSIQLRGETIGTKLQHGRTVHLPERLLARQRQEIGMVFQKFNLFPHLSAVRNVMLGMTSVKGISHHAAREQAMEMLNRVGLDHRAEHYPSELSGGQQQRVAIARALVLNPSVMLFDEPTSALDPELVGEVLDVMEKLAADGMTMIVVTHETRFASRVASEVSLFDGGVIIEQAAPDQFFNNPQHERTRKFLSHVH</sequence>
<evidence type="ECO:0000313" key="9">
    <source>
        <dbReference type="Proteomes" id="UP000181917"/>
    </source>
</evidence>
<dbReference type="GO" id="GO:0005886">
    <property type="term" value="C:plasma membrane"/>
    <property type="evidence" value="ECO:0007669"/>
    <property type="project" value="UniProtKB-SubCell"/>
</dbReference>
<evidence type="ECO:0000256" key="3">
    <source>
        <dbReference type="ARBA" id="ARBA00022475"/>
    </source>
</evidence>
<keyword evidence="9" id="KW-1185">Reference proteome</keyword>
<evidence type="ECO:0000256" key="2">
    <source>
        <dbReference type="ARBA" id="ARBA00022448"/>
    </source>
</evidence>
<dbReference type="InterPro" id="IPR030679">
    <property type="entry name" value="ABC_ATPase_HisP-typ"/>
</dbReference>
<gene>
    <name evidence="8" type="ORF">SAMN04489742_0449</name>
</gene>
<dbReference type="PANTHER" id="PTHR43166">
    <property type="entry name" value="AMINO ACID IMPORT ATP-BINDING PROTEIN"/>
    <property type="match status" value="1"/>
</dbReference>
<dbReference type="SUPFAM" id="SSF52540">
    <property type="entry name" value="P-loop containing nucleoside triphosphate hydrolases"/>
    <property type="match status" value="1"/>
</dbReference>
<dbReference type="SMART" id="SM00382">
    <property type="entry name" value="AAA"/>
    <property type="match status" value="1"/>
</dbReference>
<dbReference type="OrthoDB" id="4283894at2"/>
<dbReference type="RefSeq" id="WP_074699036.1">
    <property type="nucleotide sequence ID" value="NZ_CP018863.1"/>
</dbReference>
<comment type="subcellular location">
    <subcellularLocation>
        <location evidence="1">Cell membrane</location>
        <topology evidence="1">Peripheral membrane protein</topology>
    </subcellularLocation>
</comment>
<protein>
    <submittedName>
        <fullName evidence="8">Polar amino acid transport system ATP-binding protein</fullName>
    </submittedName>
</protein>
<dbReference type="PANTHER" id="PTHR43166:SF35">
    <property type="entry name" value="L-CYSTINE IMPORT ATP-BINDING PROTEIN TCYN"/>
    <property type="match status" value="1"/>
</dbReference>
<dbReference type="PROSITE" id="PS00211">
    <property type="entry name" value="ABC_TRANSPORTER_1"/>
    <property type="match status" value="1"/>
</dbReference>
<dbReference type="InterPro" id="IPR017871">
    <property type="entry name" value="ABC_transporter-like_CS"/>
</dbReference>
<dbReference type="GO" id="GO:0015424">
    <property type="term" value="F:ABC-type amino acid transporter activity"/>
    <property type="evidence" value="ECO:0007669"/>
    <property type="project" value="InterPro"/>
</dbReference>
<dbReference type="PIRSF" id="PIRSF039085">
    <property type="entry name" value="ABC_ATPase_HisP"/>
    <property type="match status" value="1"/>
</dbReference>
<reference evidence="8 9" key="1">
    <citation type="submission" date="2016-10" db="EMBL/GenBank/DDBJ databases">
        <authorList>
            <person name="de Groot N.N."/>
        </authorList>
    </citation>
    <scope>NUCLEOTIDE SEQUENCE [LARGE SCALE GENOMIC DNA]</scope>
    <source>
        <strain evidence="8 9">DSM 20117</strain>
    </source>
</reference>
<dbReference type="Gene3D" id="3.40.50.300">
    <property type="entry name" value="P-loop containing nucleotide triphosphate hydrolases"/>
    <property type="match status" value="1"/>
</dbReference>
<dbReference type="InterPro" id="IPR003593">
    <property type="entry name" value="AAA+_ATPase"/>
</dbReference>
<evidence type="ECO:0000256" key="1">
    <source>
        <dbReference type="ARBA" id="ARBA00004202"/>
    </source>
</evidence>
<keyword evidence="5 8" id="KW-0067">ATP-binding</keyword>
<feature type="domain" description="ABC transporter" evidence="7">
    <location>
        <begin position="19"/>
        <end position="263"/>
    </location>
</feature>
<dbReference type="InterPro" id="IPR050086">
    <property type="entry name" value="MetN_ABC_transporter-like"/>
</dbReference>
<dbReference type="PROSITE" id="PS50893">
    <property type="entry name" value="ABC_TRANSPORTER_2"/>
    <property type="match status" value="1"/>
</dbReference>
<name>A0A1H0ZN96_9MICC</name>
<evidence type="ECO:0000256" key="6">
    <source>
        <dbReference type="ARBA" id="ARBA00023136"/>
    </source>
</evidence>